<evidence type="ECO:0000313" key="1">
    <source>
        <dbReference type="EMBL" id="CAD8129695.1"/>
    </source>
</evidence>
<keyword evidence="2" id="KW-1185">Reference proteome</keyword>
<protein>
    <submittedName>
        <fullName evidence="1">Uncharacterized protein</fullName>
    </submittedName>
</protein>
<reference evidence="1" key="1">
    <citation type="submission" date="2021-01" db="EMBL/GenBank/DDBJ databases">
        <authorList>
            <consortium name="Genoscope - CEA"/>
            <person name="William W."/>
        </authorList>
    </citation>
    <scope>NUCLEOTIDE SEQUENCE</scope>
</reference>
<gene>
    <name evidence="1" type="ORF">PSON_ATCC_30995.1.T2380009</name>
</gene>
<dbReference type="Proteomes" id="UP000692954">
    <property type="component" value="Unassembled WGS sequence"/>
</dbReference>
<name>A0A8S1RRX5_9CILI</name>
<accession>A0A8S1RRX5</accession>
<proteinExistence type="predicted"/>
<dbReference type="EMBL" id="CAJJDN010000238">
    <property type="protein sequence ID" value="CAD8129695.1"/>
    <property type="molecule type" value="Genomic_DNA"/>
</dbReference>
<sequence>MANEDYRYLVSKNLQFNLQIFLKLSQIQNIDNDYEFLQIYAAQYYHNSISGLIYSKFLVFRQIQSKNIRAVKKLLTKEHMLMDQSQFENLKVDQTQLKMYHLKKLKHLSYHYKEGMIHSSYKKKRDVTCCYSQFTIIAQEKFVVLNESYIKIGSNKFSTKRLFKQQAPIILQELLI</sequence>
<evidence type="ECO:0000313" key="2">
    <source>
        <dbReference type="Proteomes" id="UP000692954"/>
    </source>
</evidence>
<organism evidence="1 2">
    <name type="scientific">Paramecium sonneborni</name>
    <dbReference type="NCBI Taxonomy" id="65129"/>
    <lineage>
        <taxon>Eukaryota</taxon>
        <taxon>Sar</taxon>
        <taxon>Alveolata</taxon>
        <taxon>Ciliophora</taxon>
        <taxon>Intramacronucleata</taxon>
        <taxon>Oligohymenophorea</taxon>
        <taxon>Peniculida</taxon>
        <taxon>Parameciidae</taxon>
        <taxon>Paramecium</taxon>
    </lineage>
</organism>
<comment type="caution">
    <text evidence="1">The sequence shown here is derived from an EMBL/GenBank/DDBJ whole genome shotgun (WGS) entry which is preliminary data.</text>
</comment>
<dbReference type="AlphaFoldDB" id="A0A8S1RRX5"/>